<dbReference type="PROSITE" id="PS50089">
    <property type="entry name" value="ZF_RING_2"/>
    <property type="match status" value="1"/>
</dbReference>
<feature type="transmembrane region" description="Helical" evidence="9">
    <location>
        <begin position="204"/>
        <end position="228"/>
    </location>
</feature>
<comment type="subcellular location">
    <subcellularLocation>
        <location evidence="1">Membrane</location>
    </subcellularLocation>
</comment>
<dbReference type="Gene3D" id="3.30.40.10">
    <property type="entry name" value="Zinc/RING finger domain, C3HC4 (zinc finger)"/>
    <property type="match status" value="1"/>
</dbReference>
<dbReference type="Proteomes" id="UP001362899">
    <property type="component" value="Unassembled WGS sequence"/>
</dbReference>
<dbReference type="CDD" id="cd16454">
    <property type="entry name" value="RING-H2_PA-TM-RING"/>
    <property type="match status" value="1"/>
</dbReference>
<keyword evidence="2 9" id="KW-0812">Transmembrane</keyword>
<evidence type="ECO:0000259" key="11">
    <source>
        <dbReference type="PROSITE" id="PS50089"/>
    </source>
</evidence>
<dbReference type="Pfam" id="PF02225">
    <property type="entry name" value="PA"/>
    <property type="match status" value="1"/>
</dbReference>
<dbReference type="SMART" id="SM00184">
    <property type="entry name" value="RING"/>
    <property type="match status" value="1"/>
</dbReference>
<keyword evidence="3" id="KW-0479">Metal-binding</keyword>
<feature type="chain" id="PRO_5043517860" description="RING-type domain-containing protein" evidence="10">
    <location>
        <begin position="21"/>
        <end position="318"/>
    </location>
</feature>
<dbReference type="InterPro" id="IPR001841">
    <property type="entry name" value="Znf_RING"/>
</dbReference>
<dbReference type="InterPro" id="IPR013083">
    <property type="entry name" value="Znf_RING/FYVE/PHD"/>
</dbReference>
<evidence type="ECO:0000256" key="2">
    <source>
        <dbReference type="ARBA" id="ARBA00022692"/>
    </source>
</evidence>
<dbReference type="CDD" id="cd00538">
    <property type="entry name" value="PA"/>
    <property type="match status" value="1"/>
</dbReference>
<dbReference type="PANTHER" id="PTHR45931">
    <property type="entry name" value="SI:CH211-59O9.10"/>
    <property type="match status" value="1"/>
</dbReference>
<evidence type="ECO:0000256" key="5">
    <source>
        <dbReference type="ARBA" id="ARBA00022833"/>
    </source>
</evidence>
<dbReference type="InterPro" id="IPR003137">
    <property type="entry name" value="PA_domain"/>
</dbReference>
<reference evidence="12 13" key="1">
    <citation type="journal article" date="2023" name="Elife">
        <title>Identification of key yeast species and microbe-microbe interactions impacting larval growth of Drosophila in the wild.</title>
        <authorList>
            <person name="Mure A."/>
            <person name="Sugiura Y."/>
            <person name="Maeda R."/>
            <person name="Honda K."/>
            <person name="Sakurai N."/>
            <person name="Takahashi Y."/>
            <person name="Watada M."/>
            <person name="Katoh T."/>
            <person name="Gotoh A."/>
            <person name="Gotoh Y."/>
            <person name="Taniguchi I."/>
            <person name="Nakamura K."/>
            <person name="Hayashi T."/>
            <person name="Katayama T."/>
            <person name="Uemura T."/>
            <person name="Hattori Y."/>
        </authorList>
    </citation>
    <scope>NUCLEOTIDE SEQUENCE [LARGE SCALE GENOMIC DNA]</scope>
    <source>
        <strain evidence="12 13">SB-73</strain>
    </source>
</reference>
<dbReference type="AlphaFoldDB" id="A0AAV5RND1"/>
<evidence type="ECO:0000256" key="1">
    <source>
        <dbReference type="ARBA" id="ARBA00004370"/>
    </source>
</evidence>
<dbReference type="PANTHER" id="PTHR45931:SF3">
    <property type="entry name" value="RING ZINC FINGER-CONTAINING PROTEIN"/>
    <property type="match status" value="1"/>
</dbReference>
<evidence type="ECO:0000256" key="3">
    <source>
        <dbReference type="ARBA" id="ARBA00022723"/>
    </source>
</evidence>
<feature type="domain" description="RING-type" evidence="11">
    <location>
        <begin position="264"/>
        <end position="306"/>
    </location>
</feature>
<accession>A0AAV5RND1</accession>
<evidence type="ECO:0000313" key="12">
    <source>
        <dbReference type="EMBL" id="GMM53035.1"/>
    </source>
</evidence>
<dbReference type="InterPro" id="IPR051834">
    <property type="entry name" value="RING_finger_E3_ligase"/>
</dbReference>
<dbReference type="Pfam" id="PF13639">
    <property type="entry name" value="zf-RING_2"/>
    <property type="match status" value="1"/>
</dbReference>
<evidence type="ECO:0000313" key="13">
    <source>
        <dbReference type="Proteomes" id="UP001362899"/>
    </source>
</evidence>
<evidence type="ECO:0000256" key="6">
    <source>
        <dbReference type="ARBA" id="ARBA00022989"/>
    </source>
</evidence>
<keyword evidence="4 8" id="KW-0863">Zinc-finger</keyword>
<keyword evidence="13" id="KW-1185">Reference proteome</keyword>
<dbReference type="GO" id="GO:0016020">
    <property type="term" value="C:membrane"/>
    <property type="evidence" value="ECO:0007669"/>
    <property type="project" value="UniProtKB-SubCell"/>
</dbReference>
<evidence type="ECO:0000256" key="4">
    <source>
        <dbReference type="ARBA" id="ARBA00022771"/>
    </source>
</evidence>
<dbReference type="GO" id="GO:0061630">
    <property type="term" value="F:ubiquitin protein ligase activity"/>
    <property type="evidence" value="ECO:0007669"/>
    <property type="project" value="TreeGrafter"/>
</dbReference>
<sequence length="318" mass="35497">MFHRVRLLFCLLCIIILTLSYSSIDQDSLYPIEPEPGDSLEPGISFGLFKKAAVQIENQLYTAYELTLSAQAPILDANMTSLSAPLLSLKDKKEDMYACNPIADHTLDNKIALIRRGNCSLLDKIRHCEQAGAVAVIISGDSYYANVDAQNDEAEELLASQSDSLFGVGIPGLVVSGADYRYFLSLEGEEASVWSLPAPETINLMQLVVLLFFRPLVMLTIILIFVSMNLRNRTAARKSSSEVVKALHVRPWDNVVNIFDQTQCNICFEDFEPNVDVMTLPCKHEFHRACVSEWLLKERGMCPLCKLEVDEESVGLEP</sequence>
<evidence type="ECO:0000256" key="9">
    <source>
        <dbReference type="SAM" id="Phobius"/>
    </source>
</evidence>
<keyword evidence="6 9" id="KW-1133">Transmembrane helix</keyword>
<evidence type="ECO:0000256" key="10">
    <source>
        <dbReference type="SAM" id="SignalP"/>
    </source>
</evidence>
<protein>
    <recommendedName>
        <fullName evidence="11">RING-type domain-containing protein</fullName>
    </recommendedName>
</protein>
<dbReference type="GO" id="GO:0008270">
    <property type="term" value="F:zinc ion binding"/>
    <property type="evidence" value="ECO:0007669"/>
    <property type="project" value="UniProtKB-KW"/>
</dbReference>
<evidence type="ECO:0000256" key="8">
    <source>
        <dbReference type="PROSITE-ProRule" id="PRU00175"/>
    </source>
</evidence>
<dbReference type="EMBL" id="BTGC01000008">
    <property type="protein sequence ID" value="GMM53035.1"/>
    <property type="molecule type" value="Genomic_DNA"/>
</dbReference>
<gene>
    <name evidence="12" type="ORF">DASB73_039980</name>
</gene>
<comment type="caution">
    <text evidence="12">The sequence shown here is derived from an EMBL/GenBank/DDBJ whole genome shotgun (WGS) entry which is preliminary data.</text>
</comment>
<name>A0AAV5RND1_STABA</name>
<organism evidence="12 13">
    <name type="scientific">Starmerella bacillaris</name>
    <name type="common">Yeast</name>
    <name type="synonym">Candida zemplinina</name>
    <dbReference type="NCBI Taxonomy" id="1247836"/>
    <lineage>
        <taxon>Eukaryota</taxon>
        <taxon>Fungi</taxon>
        <taxon>Dikarya</taxon>
        <taxon>Ascomycota</taxon>
        <taxon>Saccharomycotina</taxon>
        <taxon>Dipodascomycetes</taxon>
        <taxon>Dipodascales</taxon>
        <taxon>Trichomonascaceae</taxon>
        <taxon>Starmerella</taxon>
    </lineage>
</organism>
<keyword evidence="7 9" id="KW-0472">Membrane</keyword>
<dbReference type="Gene3D" id="3.50.30.30">
    <property type="match status" value="1"/>
</dbReference>
<keyword evidence="5" id="KW-0862">Zinc</keyword>
<feature type="signal peptide" evidence="10">
    <location>
        <begin position="1"/>
        <end position="20"/>
    </location>
</feature>
<evidence type="ECO:0000256" key="7">
    <source>
        <dbReference type="ARBA" id="ARBA00023136"/>
    </source>
</evidence>
<dbReference type="InterPro" id="IPR046450">
    <property type="entry name" value="PA_dom_sf"/>
</dbReference>
<dbReference type="GO" id="GO:0005634">
    <property type="term" value="C:nucleus"/>
    <property type="evidence" value="ECO:0007669"/>
    <property type="project" value="TreeGrafter"/>
</dbReference>
<dbReference type="GO" id="GO:0006511">
    <property type="term" value="P:ubiquitin-dependent protein catabolic process"/>
    <property type="evidence" value="ECO:0007669"/>
    <property type="project" value="TreeGrafter"/>
</dbReference>
<dbReference type="SUPFAM" id="SSF57850">
    <property type="entry name" value="RING/U-box"/>
    <property type="match status" value="1"/>
</dbReference>
<keyword evidence="10" id="KW-0732">Signal</keyword>
<proteinExistence type="predicted"/>
<dbReference type="SUPFAM" id="SSF52025">
    <property type="entry name" value="PA domain"/>
    <property type="match status" value="1"/>
</dbReference>